<dbReference type="EMBL" id="BGZK01000802">
    <property type="protein sequence ID" value="GBP61050.1"/>
    <property type="molecule type" value="Genomic_DNA"/>
</dbReference>
<feature type="chain" id="PRO_5020034462" evidence="1">
    <location>
        <begin position="20"/>
        <end position="67"/>
    </location>
</feature>
<name>A0A4C1XD81_EUMVA</name>
<reference evidence="2 3" key="1">
    <citation type="journal article" date="2019" name="Commun. Biol.">
        <title>The bagworm genome reveals a unique fibroin gene that provides high tensile strength.</title>
        <authorList>
            <person name="Kono N."/>
            <person name="Nakamura H."/>
            <person name="Ohtoshi R."/>
            <person name="Tomita M."/>
            <person name="Numata K."/>
            <person name="Arakawa K."/>
        </authorList>
    </citation>
    <scope>NUCLEOTIDE SEQUENCE [LARGE SCALE GENOMIC DNA]</scope>
</reference>
<proteinExistence type="predicted"/>
<comment type="caution">
    <text evidence="2">The sequence shown here is derived from an EMBL/GenBank/DDBJ whole genome shotgun (WGS) entry which is preliminary data.</text>
</comment>
<keyword evidence="3" id="KW-1185">Reference proteome</keyword>
<sequence length="67" mass="7767">MIARFIKTLLSICSWSTLASVSGLTLESESFTELFPIEEIPYRIQASWVPKSSMRKLQPYRTHRGYN</sequence>
<evidence type="ECO:0000313" key="3">
    <source>
        <dbReference type="Proteomes" id="UP000299102"/>
    </source>
</evidence>
<dbReference type="Proteomes" id="UP000299102">
    <property type="component" value="Unassembled WGS sequence"/>
</dbReference>
<accession>A0A4C1XD81</accession>
<dbReference type="AlphaFoldDB" id="A0A4C1XD81"/>
<protein>
    <submittedName>
        <fullName evidence="2">Uncharacterized protein</fullName>
    </submittedName>
</protein>
<feature type="signal peptide" evidence="1">
    <location>
        <begin position="1"/>
        <end position="19"/>
    </location>
</feature>
<evidence type="ECO:0000256" key="1">
    <source>
        <dbReference type="SAM" id="SignalP"/>
    </source>
</evidence>
<keyword evidence="1" id="KW-0732">Signal</keyword>
<organism evidence="2 3">
    <name type="scientific">Eumeta variegata</name>
    <name type="common">Bagworm moth</name>
    <name type="synonym">Eumeta japonica</name>
    <dbReference type="NCBI Taxonomy" id="151549"/>
    <lineage>
        <taxon>Eukaryota</taxon>
        <taxon>Metazoa</taxon>
        <taxon>Ecdysozoa</taxon>
        <taxon>Arthropoda</taxon>
        <taxon>Hexapoda</taxon>
        <taxon>Insecta</taxon>
        <taxon>Pterygota</taxon>
        <taxon>Neoptera</taxon>
        <taxon>Endopterygota</taxon>
        <taxon>Lepidoptera</taxon>
        <taxon>Glossata</taxon>
        <taxon>Ditrysia</taxon>
        <taxon>Tineoidea</taxon>
        <taxon>Psychidae</taxon>
        <taxon>Oiketicinae</taxon>
        <taxon>Eumeta</taxon>
    </lineage>
</organism>
<evidence type="ECO:0000313" key="2">
    <source>
        <dbReference type="EMBL" id="GBP61050.1"/>
    </source>
</evidence>
<gene>
    <name evidence="2" type="ORF">EVAR_51182_1</name>
</gene>